<comment type="similarity">
    <text evidence="3 10">Belongs to the cytochrome c oxidase bacterial subunit CtaF family.</text>
</comment>
<proteinExistence type="inferred from homology"/>
<evidence type="ECO:0000256" key="2">
    <source>
        <dbReference type="ARBA" id="ARBA00004651"/>
    </source>
</evidence>
<evidence type="ECO:0000313" key="13">
    <source>
        <dbReference type="Proteomes" id="UP000196581"/>
    </source>
</evidence>
<reference evidence="13" key="1">
    <citation type="submission" date="2017-02" db="EMBL/GenBank/DDBJ databases">
        <authorList>
            <person name="Dridi B."/>
        </authorList>
    </citation>
    <scope>NUCLEOTIDE SEQUENCE [LARGE SCALE GENOMIC DNA]</scope>
    <source>
        <strain evidence="13">B Co 03.10</strain>
    </source>
</reference>
<comment type="catalytic activity">
    <reaction evidence="9 10">
        <text>4 Fe(II)-[cytochrome c] + O2 + 8 H(+)(in) = 4 Fe(III)-[cytochrome c] + 2 H2O + 4 H(+)(out)</text>
        <dbReference type="Rhea" id="RHEA:11436"/>
        <dbReference type="Rhea" id="RHEA-COMP:10350"/>
        <dbReference type="Rhea" id="RHEA-COMP:14399"/>
        <dbReference type="ChEBI" id="CHEBI:15377"/>
        <dbReference type="ChEBI" id="CHEBI:15378"/>
        <dbReference type="ChEBI" id="CHEBI:15379"/>
        <dbReference type="ChEBI" id="CHEBI:29033"/>
        <dbReference type="ChEBI" id="CHEBI:29034"/>
        <dbReference type="EC" id="7.1.1.9"/>
    </reaction>
</comment>
<comment type="function">
    <text evidence="1 10">Part of cytochrome c oxidase, its function is unknown.</text>
</comment>
<feature type="transmembrane region" description="Helical" evidence="11">
    <location>
        <begin position="31"/>
        <end position="53"/>
    </location>
</feature>
<keyword evidence="13" id="KW-1185">Reference proteome</keyword>
<feature type="transmembrane region" description="Helical" evidence="11">
    <location>
        <begin position="7"/>
        <end position="25"/>
    </location>
</feature>
<dbReference type="RefSeq" id="WP_087006468.1">
    <property type="nucleotide sequence ID" value="NZ_FWFF01000010.1"/>
</dbReference>
<dbReference type="Proteomes" id="UP000196581">
    <property type="component" value="Unassembled WGS sequence"/>
</dbReference>
<keyword evidence="7 11" id="KW-1133">Transmembrane helix</keyword>
<keyword evidence="5 11" id="KW-0812">Transmembrane</keyword>
<accession>A0A1X6XC74</accession>
<dbReference type="InterPro" id="IPR021050">
    <property type="entry name" value="Cyt_c_oxidase_su4_actinobac"/>
</dbReference>
<dbReference type="AlphaFoldDB" id="A0A1X6XC74"/>
<dbReference type="EMBL" id="FWFF01000010">
    <property type="protein sequence ID" value="SLM96904.1"/>
    <property type="molecule type" value="Genomic_DNA"/>
</dbReference>
<comment type="subcellular location">
    <subcellularLocation>
        <location evidence="2">Cell membrane</location>
        <topology evidence="2">Multi-pass membrane protein</topology>
    </subcellularLocation>
</comment>
<dbReference type="GO" id="GO:0005886">
    <property type="term" value="C:plasma membrane"/>
    <property type="evidence" value="ECO:0007669"/>
    <property type="project" value="UniProtKB-SubCell"/>
</dbReference>
<dbReference type="EC" id="7.1.1.9" evidence="10"/>
<comment type="subunit">
    <text evidence="10">Associates with subunits I, II and III to form cytochrome c oxidase.</text>
</comment>
<evidence type="ECO:0000256" key="3">
    <source>
        <dbReference type="ARBA" id="ARBA00006870"/>
    </source>
</evidence>
<evidence type="ECO:0000256" key="4">
    <source>
        <dbReference type="ARBA" id="ARBA00022475"/>
    </source>
</evidence>
<evidence type="ECO:0000256" key="6">
    <source>
        <dbReference type="ARBA" id="ARBA00022967"/>
    </source>
</evidence>
<evidence type="ECO:0000256" key="11">
    <source>
        <dbReference type="SAM" id="Phobius"/>
    </source>
</evidence>
<name>A0A1X6XC74_9MICO</name>
<evidence type="ECO:0000313" key="12">
    <source>
        <dbReference type="EMBL" id="SLM96904.1"/>
    </source>
</evidence>
<dbReference type="GO" id="GO:0004129">
    <property type="term" value="F:cytochrome-c oxidase activity"/>
    <property type="evidence" value="ECO:0007669"/>
    <property type="project" value="UniProtKB-EC"/>
</dbReference>
<organism evidence="12 13">
    <name type="scientific">Brevibacterium yomogidense</name>
    <dbReference type="NCBI Taxonomy" id="946573"/>
    <lineage>
        <taxon>Bacteria</taxon>
        <taxon>Bacillati</taxon>
        <taxon>Actinomycetota</taxon>
        <taxon>Actinomycetes</taxon>
        <taxon>Micrococcales</taxon>
        <taxon>Brevibacteriaceae</taxon>
        <taxon>Brevibacterium</taxon>
    </lineage>
</organism>
<evidence type="ECO:0000256" key="8">
    <source>
        <dbReference type="ARBA" id="ARBA00023136"/>
    </source>
</evidence>
<gene>
    <name evidence="12" type="ORF">FM105_06460</name>
</gene>
<evidence type="ECO:0000256" key="1">
    <source>
        <dbReference type="ARBA" id="ARBA00002536"/>
    </source>
</evidence>
<keyword evidence="4 10" id="KW-1003">Cell membrane</keyword>
<dbReference type="PIRSF" id="PIRSF017385">
    <property type="entry name" value="CtaF"/>
    <property type="match status" value="1"/>
</dbReference>
<evidence type="ECO:0000256" key="10">
    <source>
        <dbReference type="PIRNR" id="PIRNR017385"/>
    </source>
</evidence>
<dbReference type="GO" id="GO:0022900">
    <property type="term" value="P:electron transport chain"/>
    <property type="evidence" value="ECO:0007669"/>
    <property type="project" value="InterPro"/>
</dbReference>
<keyword evidence="8 10" id="KW-0472">Membrane</keyword>
<dbReference type="Pfam" id="PF12270">
    <property type="entry name" value="Cyt_c_ox_IV"/>
    <property type="match status" value="1"/>
</dbReference>
<keyword evidence="6 10" id="KW-1278">Translocase</keyword>
<evidence type="ECO:0000256" key="7">
    <source>
        <dbReference type="ARBA" id="ARBA00022989"/>
    </source>
</evidence>
<protein>
    <recommendedName>
        <fullName evidence="10">Cytochrome c oxidase polypeptide 4</fullName>
        <ecNumber evidence="10">7.1.1.9</ecNumber>
    </recommendedName>
    <alternativeName>
        <fullName evidence="10">Cytochrome aa3 subunit 4</fullName>
    </alternativeName>
    <alternativeName>
        <fullName evidence="10">Cytochrome c oxidase polypeptide IV</fullName>
    </alternativeName>
</protein>
<feature type="transmembrane region" description="Helical" evidence="11">
    <location>
        <begin position="107"/>
        <end position="126"/>
    </location>
</feature>
<sequence length="133" mass="14965">MKTGAWIFGLGIFFFAPVAIVYGFLTDFTEWVGLAGLILVGGMALMIGVYLWTWEKKHPQLPMDDIDGEIEDEYYEYGFYSPWSWWPITVATGAALCFVAVAVGWWIFPFGGVIAIVGMVGLIYEYDRGKFAH</sequence>
<evidence type="ECO:0000256" key="9">
    <source>
        <dbReference type="ARBA" id="ARBA00047816"/>
    </source>
</evidence>
<evidence type="ECO:0000256" key="5">
    <source>
        <dbReference type="ARBA" id="ARBA00022692"/>
    </source>
</evidence>